<evidence type="ECO:0000313" key="2">
    <source>
        <dbReference type="EMBL" id="WWD80578.1"/>
    </source>
</evidence>
<accession>A0AAJ8LSU0</accession>
<keyword evidence="1" id="KW-0472">Membrane</keyword>
<dbReference type="AlphaFoldDB" id="A0AAJ8LSU0"/>
<name>A0AAJ8LSU0_9BACI</name>
<dbReference type="KEGG" id="ahal:FTX54_003145"/>
<keyword evidence="1" id="KW-1133">Transmembrane helix</keyword>
<dbReference type="Proteomes" id="UP000321816">
    <property type="component" value="Chromosome"/>
</dbReference>
<gene>
    <name evidence="2" type="ORF">FTX54_003145</name>
</gene>
<keyword evidence="1" id="KW-0812">Transmembrane</keyword>
<proteinExistence type="predicted"/>
<keyword evidence="3" id="KW-1185">Reference proteome</keyword>
<protein>
    <submittedName>
        <fullName evidence="2">Uncharacterized protein</fullName>
    </submittedName>
</protein>
<sequence>MLAYAALVLIIWLILFALLRATVFITKRTWKQDLRLTFFQAVLLTILLLIMVQFT</sequence>
<feature type="transmembrane region" description="Helical" evidence="1">
    <location>
        <begin position="37"/>
        <end position="54"/>
    </location>
</feature>
<dbReference type="RefSeq" id="WP_187254655.1">
    <property type="nucleotide sequence ID" value="NZ_CP144914.1"/>
</dbReference>
<dbReference type="EMBL" id="CP144914">
    <property type="protein sequence ID" value="WWD80578.1"/>
    <property type="molecule type" value="Genomic_DNA"/>
</dbReference>
<reference evidence="2 3" key="1">
    <citation type="submission" date="2024-01" db="EMBL/GenBank/DDBJ databases">
        <title>Complete Genome Sequence of Alkalicoccus halolimnae BZ-SZ-XJ29T, a Moderately Halophilic Bacterium Isolated from a Salt Lake.</title>
        <authorList>
            <person name="Zhao B."/>
        </authorList>
    </citation>
    <scope>NUCLEOTIDE SEQUENCE [LARGE SCALE GENOMIC DNA]</scope>
    <source>
        <strain evidence="2 3">BZ-SZ-XJ29</strain>
    </source>
</reference>
<evidence type="ECO:0000256" key="1">
    <source>
        <dbReference type="SAM" id="Phobius"/>
    </source>
</evidence>
<organism evidence="2 3">
    <name type="scientific">Alkalicoccus halolimnae</name>
    <dbReference type="NCBI Taxonomy" id="1667239"/>
    <lineage>
        <taxon>Bacteria</taxon>
        <taxon>Bacillati</taxon>
        <taxon>Bacillota</taxon>
        <taxon>Bacilli</taxon>
        <taxon>Bacillales</taxon>
        <taxon>Bacillaceae</taxon>
        <taxon>Alkalicoccus</taxon>
    </lineage>
</organism>
<evidence type="ECO:0000313" key="3">
    <source>
        <dbReference type="Proteomes" id="UP000321816"/>
    </source>
</evidence>